<evidence type="ECO:0000256" key="4">
    <source>
        <dbReference type="ARBA" id="ARBA00022723"/>
    </source>
</evidence>
<evidence type="ECO:0000313" key="9">
    <source>
        <dbReference type="EMBL" id="PKV81527.1"/>
    </source>
</evidence>
<evidence type="ECO:0000256" key="1">
    <source>
        <dbReference type="ARBA" id="ARBA00001971"/>
    </source>
</evidence>
<reference evidence="9 10" key="1">
    <citation type="submission" date="2017-12" db="EMBL/GenBank/DDBJ databases">
        <title>Sequencing the genomes of 1000 Actinobacteria strains.</title>
        <authorList>
            <person name="Klenk H.-P."/>
        </authorList>
    </citation>
    <scope>NUCLEOTIDE SEQUENCE [LARGE SCALE GENOMIC DNA]</scope>
    <source>
        <strain evidence="9 10">DSM 44489</strain>
    </source>
</reference>
<keyword evidence="6 8" id="KW-0408">Iron</keyword>
<dbReference type="Gene3D" id="1.10.630.10">
    <property type="entry name" value="Cytochrome P450"/>
    <property type="match status" value="1"/>
</dbReference>
<evidence type="ECO:0000256" key="5">
    <source>
        <dbReference type="ARBA" id="ARBA00023002"/>
    </source>
</evidence>
<evidence type="ECO:0000256" key="6">
    <source>
        <dbReference type="ARBA" id="ARBA00023004"/>
    </source>
</evidence>
<sequence>MRDAPGAGTVDSVADLTAPAPVESIDADFFDDPHAQYRRWRAEGPVHRVRFPDDVVRWVVVGYPEAKIALADPRFRKDAAQLSAILHSKRDTAATDPNIVALLSHMLGTDPPAHTRLRKLVNKAFTARQVALLRPRIEQITASLLDALDDRDEVDLMSDFANPLPVTVICELLGVPFEDRADFQAWTKALVTVVGEGEQDERPAASAAMVGYLAKLVRAKQSEPAGDLLSELVLADDEGDRLTDQELVSMAFLLLVAGHETTVNLIGNGVLALLRNPEQWQALRADPTGVPAAIEEFLRFDGPVDMATARYTAEPVTLGGTEIPADEIVYVALSAANRDPARFAAPDTLATDTPTAGHLAFGHGIHFCVGAPLARVEAEIAFTALLRRFPDLTLSPTADLHWQTSTLIRGLLDLPVRLH</sequence>
<organism evidence="9 10">
    <name type="scientific">Nocardia fluminea</name>
    <dbReference type="NCBI Taxonomy" id="134984"/>
    <lineage>
        <taxon>Bacteria</taxon>
        <taxon>Bacillati</taxon>
        <taxon>Actinomycetota</taxon>
        <taxon>Actinomycetes</taxon>
        <taxon>Mycobacteriales</taxon>
        <taxon>Nocardiaceae</taxon>
        <taxon>Nocardia</taxon>
    </lineage>
</organism>
<keyword evidence="3 8" id="KW-0349">Heme</keyword>
<dbReference type="GO" id="GO:0020037">
    <property type="term" value="F:heme binding"/>
    <property type="evidence" value="ECO:0007669"/>
    <property type="project" value="InterPro"/>
</dbReference>
<evidence type="ECO:0000256" key="7">
    <source>
        <dbReference type="ARBA" id="ARBA00023033"/>
    </source>
</evidence>
<evidence type="ECO:0000313" key="10">
    <source>
        <dbReference type="Proteomes" id="UP000233766"/>
    </source>
</evidence>
<dbReference type="GO" id="GO:0016705">
    <property type="term" value="F:oxidoreductase activity, acting on paired donors, with incorporation or reduction of molecular oxygen"/>
    <property type="evidence" value="ECO:0007669"/>
    <property type="project" value="InterPro"/>
</dbReference>
<keyword evidence="4 8" id="KW-0479">Metal-binding</keyword>
<dbReference type="FunFam" id="1.10.630.10:FF:000018">
    <property type="entry name" value="Cytochrome P450 monooxygenase"/>
    <property type="match status" value="1"/>
</dbReference>
<dbReference type="GO" id="GO:0005506">
    <property type="term" value="F:iron ion binding"/>
    <property type="evidence" value="ECO:0007669"/>
    <property type="project" value="InterPro"/>
</dbReference>
<dbReference type="SUPFAM" id="SSF48264">
    <property type="entry name" value="Cytochrome P450"/>
    <property type="match status" value="1"/>
</dbReference>
<dbReference type="InterPro" id="IPR036396">
    <property type="entry name" value="Cyt_P450_sf"/>
</dbReference>
<name>A0A2N3VIT3_9NOCA</name>
<keyword evidence="5 8" id="KW-0560">Oxidoreductase</keyword>
<comment type="cofactor">
    <cofactor evidence="1">
        <name>heme</name>
        <dbReference type="ChEBI" id="CHEBI:30413"/>
    </cofactor>
</comment>
<keyword evidence="7 8" id="KW-0503">Monooxygenase</keyword>
<dbReference type="Pfam" id="PF00067">
    <property type="entry name" value="p450"/>
    <property type="match status" value="1"/>
</dbReference>
<comment type="caution">
    <text evidence="9">The sequence shown here is derived from an EMBL/GenBank/DDBJ whole genome shotgun (WGS) entry which is preliminary data.</text>
</comment>
<dbReference type="AlphaFoldDB" id="A0A2N3VIT3"/>
<dbReference type="PRINTS" id="PR00359">
    <property type="entry name" value="BP450"/>
</dbReference>
<dbReference type="PANTHER" id="PTHR46696:SF1">
    <property type="entry name" value="CYTOCHROME P450 YJIB-RELATED"/>
    <property type="match status" value="1"/>
</dbReference>
<dbReference type="PANTHER" id="PTHR46696">
    <property type="entry name" value="P450, PUTATIVE (EUROFUNG)-RELATED"/>
    <property type="match status" value="1"/>
</dbReference>
<dbReference type="GO" id="GO:0004497">
    <property type="term" value="F:monooxygenase activity"/>
    <property type="evidence" value="ECO:0007669"/>
    <property type="project" value="UniProtKB-KW"/>
</dbReference>
<accession>A0A2N3VIT3</accession>
<dbReference type="CDD" id="cd11029">
    <property type="entry name" value="CYP107-like"/>
    <property type="match status" value="1"/>
</dbReference>
<evidence type="ECO:0000256" key="3">
    <source>
        <dbReference type="ARBA" id="ARBA00022617"/>
    </source>
</evidence>
<keyword evidence="10" id="KW-1185">Reference proteome</keyword>
<dbReference type="Proteomes" id="UP000233766">
    <property type="component" value="Unassembled WGS sequence"/>
</dbReference>
<evidence type="ECO:0000256" key="8">
    <source>
        <dbReference type="RuleBase" id="RU000461"/>
    </source>
</evidence>
<dbReference type="PROSITE" id="PS00086">
    <property type="entry name" value="CYTOCHROME_P450"/>
    <property type="match status" value="1"/>
</dbReference>
<protein>
    <submittedName>
        <fullName evidence="9">Cytochrome P450</fullName>
    </submittedName>
</protein>
<proteinExistence type="inferred from homology"/>
<comment type="similarity">
    <text evidence="2 8">Belongs to the cytochrome P450 family.</text>
</comment>
<gene>
    <name evidence="9" type="ORF">ATK86_5995</name>
</gene>
<dbReference type="InterPro" id="IPR002397">
    <property type="entry name" value="Cyt_P450_B"/>
</dbReference>
<dbReference type="PRINTS" id="PR00385">
    <property type="entry name" value="P450"/>
</dbReference>
<dbReference type="InterPro" id="IPR017972">
    <property type="entry name" value="Cyt_P450_CS"/>
</dbReference>
<dbReference type="EMBL" id="PJMW01000002">
    <property type="protein sequence ID" value="PKV81527.1"/>
    <property type="molecule type" value="Genomic_DNA"/>
</dbReference>
<dbReference type="OrthoDB" id="142769at2"/>
<dbReference type="InterPro" id="IPR001128">
    <property type="entry name" value="Cyt_P450"/>
</dbReference>
<evidence type="ECO:0000256" key="2">
    <source>
        <dbReference type="ARBA" id="ARBA00010617"/>
    </source>
</evidence>